<evidence type="ECO:0000256" key="2">
    <source>
        <dbReference type="RuleBase" id="RU004374"/>
    </source>
</evidence>
<proteinExistence type="inferred from homology"/>
<dbReference type="GO" id="GO:0000340">
    <property type="term" value="F:RNA 7-methylguanosine cap binding"/>
    <property type="evidence" value="ECO:0007669"/>
    <property type="project" value="TreeGrafter"/>
</dbReference>
<organism evidence="3 4">
    <name type="scientific">Meloidogyne javanica</name>
    <name type="common">Root-knot nematode worm</name>
    <dbReference type="NCBI Taxonomy" id="6303"/>
    <lineage>
        <taxon>Eukaryota</taxon>
        <taxon>Metazoa</taxon>
        <taxon>Ecdysozoa</taxon>
        <taxon>Nematoda</taxon>
        <taxon>Chromadorea</taxon>
        <taxon>Rhabditida</taxon>
        <taxon>Tylenchina</taxon>
        <taxon>Tylenchomorpha</taxon>
        <taxon>Tylenchoidea</taxon>
        <taxon>Meloidogynidae</taxon>
        <taxon>Meloidogyninae</taxon>
        <taxon>Meloidogyne</taxon>
        <taxon>Meloidogyne incognita group</taxon>
    </lineage>
</organism>
<protein>
    <recommendedName>
        <fullName evidence="1">eIF-4F 25 kDa subunit</fullName>
    </recommendedName>
</protein>
<dbReference type="WBParaSite" id="scaffold8334_cov195.g12958">
    <property type="protein sequence ID" value="scaffold8334_cov195.g12958"/>
    <property type="gene ID" value="scaffold8334_cov195.g12958"/>
</dbReference>
<evidence type="ECO:0000313" key="3">
    <source>
        <dbReference type="Proteomes" id="UP000887561"/>
    </source>
</evidence>
<reference evidence="4" key="1">
    <citation type="submission" date="2022-11" db="UniProtKB">
        <authorList>
            <consortium name="WormBaseParasite"/>
        </authorList>
    </citation>
    <scope>IDENTIFICATION</scope>
</reference>
<dbReference type="SUPFAM" id="SSF55418">
    <property type="entry name" value="eIF4e-like"/>
    <property type="match status" value="1"/>
</dbReference>
<dbReference type="InterPro" id="IPR023398">
    <property type="entry name" value="TIF_eIF4e-like"/>
</dbReference>
<name>A0A915NAD3_MELJA</name>
<evidence type="ECO:0000313" key="4">
    <source>
        <dbReference type="WBParaSite" id="scaffold8334_cov195.g12958"/>
    </source>
</evidence>
<dbReference type="Proteomes" id="UP000887561">
    <property type="component" value="Unplaced"/>
</dbReference>
<sequence>MGNSEIINMLCNMIVQLRALHTEKYNEISASVLTDFRRSIQDAMNKSTHHSSRWSTAPGHRFNTYNERKNRIGAGNNVPMLRNRASVMILILESLISTMKKITDGEYNGIKGKDLNALRTEPSNPLHSDEHALEHSYIFSYFMRPQEKFDPEDYAIFVQPVARISSVEQFWLIYRFIKRPSDLTEKVDFHLFKEGIKPVWEDPANRNGGKWILRLKKGLSSRIWENLLLAMIGEQFLVGGEVVGAVCSVRNQEDIISLWNRSSDSAPVTNRIRETLRRVLNLPSNAILEYKRHGL</sequence>
<dbReference type="Pfam" id="PF01652">
    <property type="entry name" value="IF4E"/>
    <property type="match status" value="1"/>
</dbReference>
<accession>A0A915NAD3</accession>
<dbReference type="GO" id="GO:0016281">
    <property type="term" value="C:eukaryotic translation initiation factor 4F complex"/>
    <property type="evidence" value="ECO:0007669"/>
    <property type="project" value="TreeGrafter"/>
</dbReference>
<keyword evidence="2" id="KW-0396">Initiation factor</keyword>
<keyword evidence="2" id="KW-0694">RNA-binding</keyword>
<dbReference type="Gene3D" id="3.30.760.10">
    <property type="entry name" value="RNA Cap, Translation Initiation Factor Eif4e"/>
    <property type="match status" value="1"/>
</dbReference>
<dbReference type="AlphaFoldDB" id="A0A915NAD3"/>
<comment type="similarity">
    <text evidence="2">Belongs to the eukaryotic initiation factor 4E family.</text>
</comment>
<dbReference type="PROSITE" id="PS00813">
    <property type="entry name" value="IF4E"/>
    <property type="match status" value="1"/>
</dbReference>
<keyword evidence="2" id="KW-0648">Protein biosynthesis</keyword>
<dbReference type="InterPro" id="IPR001040">
    <property type="entry name" value="TIF_eIF_4E"/>
</dbReference>
<dbReference type="InterPro" id="IPR019770">
    <property type="entry name" value="TIF_eIF_4E_CS"/>
</dbReference>
<dbReference type="PANTHER" id="PTHR11960:SF18">
    <property type="entry name" value="EUKARYOTIC TRANSLATION INITIATION FACTOR 4E HOMOLOGOUS PROTEIN, ISOFORM B"/>
    <property type="match status" value="1"/>
</dbReference>
<dbReference type="PANTHER" id="PTHR11960">
    <property type="entry name" value="EUKARYOTIC TRANSLATION INITIATION FACTOR 4E RELATED"/>
    <property type="match status" value="1"/>
</dbReference>
<keyword evidence="3" id="KW-1185">Reference proteome</keyword>
<dbReference type="GO" id="GO:0003743">
    <property type="term" value="F:translation initiation factor activity"/>
    <property type="evidence" value="ECO:0007669"/>
    <property type="project" value="UniProtKB-KW"/>
</dbReference>
<evidence type="ECO:0000256" key="1">
    <source>
        <dbReference type="ARBA" id="ARBA00032656"/>
    </source>
</evidence>